<dbReference type="AlphaFoldDB" id="A0A8S3ZES3"/>
<keyword evidence="10" id="KW-1185">Reference proteome</keyword>
<dbReference type="Proteomes" id="UP000678393">
    <property type="component" value="Unassembled WGS sequence"/>
</dbReference>
<comment type="caution">
    <text evidence="9">The sequence shown here is derived from an EMBL/GenBank/DDBJ whole genome shotgun (WGS) entry which is preliminary data.</text>
</comment>
<gene>
    <name evidence="9" type="ORF">CUNI_LOCUS11144</name>
</gene>
<dbReference type="GO" id="GO:0003677">
    <property type="term" value="F:DNA binding"/>
    <property type="evidence" value="ECO:0007669"/>
    <property type="project" value="UniProtKB-KW"/>
</dbReference>
<organism evidence="9 10">
    <name type="scientific">Candidula unifasciata</name>
    <dbReference type="NCBI Taxonomy" id="100452"/>
    <lineage>
        <taxon>Eukaryota</taxon>
        <taxon>Metazoa</taxon>
        <taxon>Spiralia</taxon>
        <taxon>Lophotrochozoa</taxon>
        <taxon>Mollusca</taxon>
        <taxon>Gastropoda</taxon>
        <taxon>Heterobranchia</taxon>
        <taxon>Euthyneura</taxon>
        <taxon>Panpulmonata</taxon>
        <taxon>Eupulmonata</taxon>
        <taxon>Stylommatophora</taxon>
        <taxon>Helicina</taxon>
        <taxon>Helicoidea</taxon>
        <taxon>Geomitridae</taxon>
        <taxon>Candidula</taxon>
    </lineage>
</organism>
<dbReference type="InterPro" id="IPR019525">
    <property type="entry name" value="Nrf1_NLS/DNA-bd_dimer"/>
</dbReference>
<accession>A0A8S3ZES3</accession>
<evidence type="ECO:0000256" key="4">
    <source>
        <dbReference type="ARBA" id="ARBA00023125"/>
    </source>
</evidence>
<feature type="domain" description="Nuclear respiratory factor 1 NLS/DNA-binding dimerisation" evidence="8">
    <location>
        <begin position="67"/>
        <end position="281"/>
    </location>
</feature>
<name>A0A8S3ZES3_9EUPU</name>
<feature type="region of interest" description="Disordered" evidence="7">
    <location>
        <begin position="80"/>
        <end position="100"/>
    </location>
</feature>
<dbReference type="Pfam" id="PF10491">
    <property type="entry name" value="Nrf1_DNA-bind"/>
    <property type="match status" value="1"/>
</dbReference>
<protein>
    <recommendedName>
        <fullName evidence="8">Nuclear respiratory factor 1 NLS/DNA-binding dimerisation domain-containing protein</fullName>
    </recommendedName>
</protein>
<dbReference type="GO" id="GO:0003700">
    <property type="term" value="F:DNA-binding transcription factor activity"/>
    <property type="evidence" value="ECO:0007669"/>
    <property type="project" value="InterPro"/>
</dbReference>
<evidence type="ECO:0000256" key="2">
    <source>
        <dbReference type="ARBA" id="ARBA00005713"/>
    </source>
</evidence>
<comment type="subcellular location">
    <subcellularLocation>
        <location evidence="1">Nucleus</location>
    </subcellularLocation>
</comment>
<dbReference type="OrthoDB" id="10031051at2759"/>
<evidence type="ECO:0000256" key="5">
    <source>
        <dbReference type="ARBA" id="ARBA00023163"/>
    </source>
</evidence>
<dbReference type="InterPro" id="IPR039142">
    <property type="entry name" value="NRF1/Ewg"/>
</dbReference>
<evidence type="ECO:0000313" key="9">
    <source>
        <dbReference type="EMBL" id="CAG5125586.1"/>
    </source>
</evidence>
<keyword evidence="6" id="KW-0539">Nucleus</keyword>
<dbReference type="EMBL" id="CAJHNH020002103">
    <property type="protein sequence ID" value="CAG5125586.1"/>
    <property type="molecule type" value="Genomic_DNA"/>
</dbReference>
<keyword evidence="3" id="KW-0805">Transcription regulation</keyword>
<dbReference type="GO" id="GO:0005634">
    <property type="term" value="C:nucleus"/>
    <property type="evidence" value="ECO:0007669"/>
    <property type="project" value="UniProtKB-SubCell"/>
</dbReference>
<evidence type="ECO:0000256" key="1">
    <source>
        <dbReference type="ARBA" id="ARBA00004123"/>
    </source>
</evidence>
<reference evidence="9" key="1">
    <citation type="submission" date="2021-04" db="EMBL/GenBank/DDBJ databases">
        <authorList>
            <consortium name="Molecular Ecology Group"/>
        </authorList>
    </citation>
    <scope>NUCLEOTIDE SEQUENCE</scope>
</reference>
<keyword evidence="4" id="KW-0238">DNA-binding</keyword>
<evidence type="ECO:0000256" key="3">
    <source>
        <dbReference type="ARBA" id="ARBA00023015"/>
    </source>
</evidence>
<comment type="similarity">
    <text evidence="2">Belongs to the NRF1/Ewg family.</text>
</comment>
<evidence type="ECO:0000313" key="10">
    <source>
        <dbReference type="Proteomes" id="UP000678393"/>
    </source>
</evidence>
<evidence type="ECO:0000259" key="8">
    <source>
        <dbReference type="Pfam" id="PF10491"/>
    </source>
</evidence>
<sequence length="476" mass="51170">MMNSGIGNGVHGTIAGGITIGGTHINHGIMEDDMSDNPSSPESTFDASDLMHSSITDEVTAQLAAAGPVGIAAAAAIATGKKKGHPHQFETNPSRRKRQQTRLLRKLKNTIEEYTTRVGQQAVVLCCTPGRTPGTLSSLYKVFGSQPLENVIRTCRPVVTTELENALQEQAAHNQGDTAHLHELPPLVIDGIPTPIDKMTQAQLRNFIPEMLKYSTCRSKPGWGKPECRPMWWPHDLPWANVRSDARTDEEKKRVSWTEALRTIVKECYKHHGREDLLHVFSDEVSAPSVQTSTQFTGTMLQTINNPDGTVSIIHIDTGPGNSVVTLPDGTQATVVHAVSGAHHVSMTEANQAVQTLAEVAANQQEVTTVSQVNHPVSVEMADGQTMQTFTTATFGQNGQIILSGDGSLGSLQGIVTIPASMYQQMTGLALPEAAQATIQQVAMAQVGNVKTEITEVLHGVEVSSEQHGVGQQQLS</sequence>
<dbReference type="PANTHER" id="PTHR20338">
    <property type="entry name" value="NUCLEAR RESPIRATORY FACTOR 1"/>
    <property type="match status" value="1"/>
</dbReference>
<keyword evidence="5" id="KW-0804">Transcription</keyword>
<evidence type="ECO:0000256" key="6">
    <source>
        <dbReference type="ARBA" id="ARBA00023242"/>
    </source>
</evidence>
<evidence type="ECO:0000256" key="7">
    <source>
        <dbReference type="SAM" id="MobiDB-lite"/>
    </source>
</evidence>
<dbReference type="GO" id="GO:0006357">
    <property type="term" value="P:regulation of transcription by RNA polymerase II"/>
    <property type="evidence" value="ECO:0007669"/>
    <property type="project" value="InterPro"/>
</dbReference>
<feature type="compositionally biased region" description="Polar residues" evidence="7">
    <location>
        <begin position="36"/>
        <end position="46"/>
    </location>
</feature>
<proteinExistence type="inferred from homology"/>
<feature type="region of interest" description="Disordered" evidence="7">
    <location>
        <begin position="26"/>
        <end position="46"/>
    </location>
</feature>